<dbReference type="Gene3D" id="3.40.605.10">
    <property type="entry name" value="Aldehyde Dehydrogenase, Chain A, domain 1"/>
    <property type="match status" value="1"/>
</dbReference>
<dbReference type="EMBL" id="CP000544">
    <property type="protein sequence ID" value="ABM62740.1"/>
    <property type="molecule type" value="Genomic_DNA"/>
</dbReference>
<reference evidence="6 7" key="2">
    <citation type="journal article" date="2013" name="Stand. Genomic Sci.">
        <title>Complete genome sequence of Halorhodospira halophila SL1.</title>
        <authorList>
            <person name="Challacombe J.F."/>
            <person name="Majid S."/>
            <person name="Deole R."/>
            <person name="Brettin T.S."/>
            <person name="Bruce D."/>
            <person name="Delano S.F."/>
            <person name="Detter J.C."/>
            <person name="Gleasner C.D."/>
            <person name="Han C.S."/>
            <person name="Misra M."/>
            <person name="Reitenga K.G."/>
            <person name="Mikhailova N."/>
            <person name="Woyke T."/>
            <person name="Pitluck S."/>
            <person name="Nolan M."/>
            <person name="Land M.L."/>
            <person name="Saunders E."/>
            <person name="Tapia R."/>
            <person name="Lapidus A."/>
            <person name="Ivanova N."/>
            <person name="Hoff W.D."/>
        </authorList>
    </citation>
    <scope>NUCLEOTIDE SEQUENCE [LARGE SCALE GENOMIC DNA]</scope>
    <source>
        <strain evidence="7">DSM 244 / SL1</strain>
    </source>
</reference>
<dbReference type="InterPro" id="IPR029510">
    <property type="entry name" value="Ald_DH_CS_GLU"/>
</dbReference>
<dbReference type="GO" id="GO:0009450">
    <property type="term" value="P:gamma-aminobutyric acid catabolic process"/>
    <property type="evidence" value="ECO:0007669"/>
    <property type="project" value="TreeGrafter"/>
</dbReference>
<dbReference type="FunFam" id="3.40.605.10:FF:000063">
    <property type="entry name" value="Succinate-semialdehyde dehydrogenase, mitochondrial"/>
    <property type="match status" value="1"/>
</dbReference>
<dbReference type="Proteomes" id="UP000000647">
    <property type="component" value="Chromosome"/>
</dbReference>
<dbReference type="SUPFAM" id="SSF53720">
    <property type="entry name" value="ALDH-like"/>
    <property type="match status" value="1"/>
</dbReference>
<keyword evidence="7" id="KW-1185">Reference proteome</keyword>
<sequence length="484" mass="51581">MIDSPLLPEFNGYIAGEWVAADNGATFQITNPANGELLGELPAMGAHEAGRAVDAAHTALEETPDLETRRGWLQAIDTALREHQEELGRILTLEHGKPHAEGQGEVLYAAGFFAYAARNLDALAPRTLDEQPRGCTWTVHNRPAGAVALVTPWNFPIGMIAKKLSASLAAGAPAVIKPSSKTPLTMTALFTLLHRELDLPAGMVNLVTGAAGPIGDALLTDRRIRVFSFTGSTDVGQSLIRDSADDCTRLALELGGNAPFIVFADADLDWAADQLMANKFRGGGQTCVCANRILVEDSVIDRFSEKVAERAARLTVGDGMSPGVDLGPLIDRSGYDKVRRHFLDAVEQGATPVLGSDPGPLEQEHGAYFPPTVVRGVTATMACWQEETFGPLVPMAAFGDEAEALAMANDTEFGLAAYLFTGDDARAERFIPRLSFPHVGWNTGSGPTPEAPFGGMKLSGYGREGGLEGLFEFIDTQTVPRVQG</sequence>
<dbReference type="InterPro" id="IPR016163">
    <property type="entry name" value="Ald_DH_C"/>
</dbReference>
<reference evidence="7" key="1">
    <citation type="submission" date="2006-12" db="EMBL/GenBank/DDBJ databases">
        <title>Complete sequence of Halorhodospira halophila SL1.</title>
        <authorList>
            <consortium name="US DOE Joint Genome Institute"/>
            <person name="Copeland A."/>
            <person name="Lucas S."/>
            <person name="Lapidus A."/>
            <person name="Barry K."/>
            <person name="Detter J.C."/>
            <person name="Glavina del Rio T."/>
            <person name="Hammon N."/>
            <person name="Israni S."/>
            <person name="Dalin E."/>
            <person name="Tice H."/>
            <person name="Pitluck S."/>
            <person name="Saunders E."/>
            <person name="Brettin T."/>
            <person name="Bruce D."/>
            <person name="Han C."/>
            <person name="Tapia R."/>
            <person name="Schmutz J."/>
            <person name="Larimer F."/>
            <person name="Land M."/>
            <person name="Hauser L."/>
            <person name="Kyrpides N."/>
            <person name="Mikhailova N."/>
            <person name="Hoff W."/>
            <person name="Richardson P."/>
        </authorList>
    </citation>
    <scope>NUCLEOTIDE SEQUENCE [LARGE SCALE GENOMIC DNA]</scope>
    <source>
        <strain evidence="7">DSM 244 / SL1</strain>
    </source>
</reference>
<keyword evidence="2 4" id="KW-0560">Oxidoreductase</keyword>
<dbReference type="STRING" id="349124.Hhal_1976"/>
<dbReference type="InterPro" id="IPR016161">
    <property type="entry name" value="Ald_DH/histidinol_DH"/>
</dbReference>
<dbReference type="Gene3D" id="3.40.309.10">
    <property type="entry name" value="Aldehyde Dehydrogenase, Chain A, domain 2"/>
    <property type="match status" value="1"/>
</dbReference>
<evidence type="ECO:0000259" key="5">
    <source>
        <dbReference type="Pfam" id="PF00171"/>
    </source>
</evidence>
<protein>
    <submittedName>
        <fullName evidence="6">Aldehyde dehydrogenase</fullName>
    </submittedName>
</protein>
<evidence type="ECO:0000256" key="3">
    <source>
        <dbReference type="PROSITE-ProRule" id="PRU10007"/>
    </source>
</evidence>
<comment type="similarity">
    <text evidence="1 4">Belongs to the aldehyde dehydrogenase family.</text>
</comment>
<proteinExistence type="inferred from homology"/>
<dbReference type="Pfam" id="PF00171">
    <property type="entry name" value="Aldedh"/>
    <property type="match status" value="1"/>
</dbReference>
<feature type="domain" description="Aldehyde dehydrogenase" evidence="5">
    <location>
        <begin position="18"/>
        <end position="479"/>
    </location>
</feature>
<dbReference type="PANTHER" id="PTHR43353:SF5">
    <property type="entry name" value="SUCCINATE-SEMIALDEHYDE DEHYDROGENASE, MITOCHONDRIAL"/>
    <property type="match status" value="1"/>
</dbReference>
<name>A1WYH8_HALHL</name>
<evidence type="ECO:0000313" key="7">
    <source>
        <dbReference type="Proteomes" id="UP000000647"/>
    </source>
</evidence>
<dbReference type="RefSeq" id="WP_011814762.1">
    <property type="nucleotide sequence ID" value="NC_008789.1"/>
</dbReference>
<evidence type="ECO:0000256" key="2">
    <source>
        <dbReference type="ARBA" id="ARBA00023002"/>
    </source>
</evidence>
<evidence type="ECO:0000256" key="4">
    <source>
        <dbReference type="RuleBase" id="RU003345"/>
    </source>
</evidence>
<dbReference type="HOGENOM" id="CLU_005391_5_3_6"/>
<dbReference type="PROSITE" id="PS00687">
    <property type="entry name" value="ALDEHYDE_DEHYDR_GLU"/>
    <property type="match status" value="1"/>
</dbReference>
<evidence type="ECO:0000313" key="6">
    <source>
        <dbReference type="EMBL" id="ABM62740.1"/>
    </source>
</evidence>
<gene>
    <name evidence="6" type="ordered locus">Hhal_1976</name>
</gene>
<dbReference type="eggNOG" id="COG1012">
    <property type="taxonomic scope" value="Bacteria"/>
</dbReference>
<dbReference type="KEGG" id="hha:Hhal_1976"/>
<dbReference type="InterPro" id="IPR015590">
    <property type="entry name" value="Aldehyde_DH_dom"/>
</dbReference>
<feature type="active site" evidence="3">
    <location>
        <position position="253"/>
    </location>
</feature>
<dbReference type="InterPro" id="IPR016162">
    <property type="entry name" value="Ald_DH_N"/>
</dbReference>
<dbReference type="OrthoDB" id="9812625at2"/>
<evidence type="ECO:0000256" key="1">
    <source>
        <dbReference type="ARBA" id="ARBA00009986"/>
    </source>
</evidence>
<dbReference type="GO" id="GO:0004777">
    <property type="term" value="F:succinate-semialdehyde dehydrogenase (NAD+) activity"/>
    <property type="evidence" value="ECO:0007669"/>
    <property type="project" value="TreeGrafter"/>
</dbReference>
<dbReference type="PANTHER" id="PTHR43353">
    <property type="entry name" value="SUCCINATE-SEMIALDEHYDE DEHYDROGENASE, MITOCHONDRIAL"/>
    <property type="match status" value="1"/>
</dbReference>
<accession>A1WYH8</accession>
<dbReference type="InterPro" id="IPR050740">
    <property type="entry name" value="Aldehyde_DH_Superfamily"/>
</dbReference>
<dbReference type="FunFam" id="3.40.309.10:FF:000004">
    <property type="entry name" value="Succinate-semialdehyde dehydrogenase I"/>
    <property type="match status" value="1"/>
</dbReference>
<dbReference type="AlphaFoldDB" id="A1WYH8"/>
<organism evidence="6 7">
    <name type="scientific">Halorhodospira halophila (strain DSM 244 / SL1)</name>
    <name type="common">Ectothiorhodospira halophila (strain DSM 244 / SL1)</name>
    <dbReference type="NCBI Taxonomy" id="349124"/>
    <lineage>
        <taxon>Bacteria</taxon>
        <taxon>Pseudomonadati</taxon>
        <taxon>Pseudomonadota</taxon>
        <taxon>Gammaproteobacteria</taxon>
        <taxon>Chromatiales</taxon>
        <taxon>Ectothiorhodospiraceae</taxon>
        <taxon>Halorhodospira</taxon>
    </lineage>
</organism>